<reference evidence="3" key="5">
    <citation type="submission" date="2018-04" db="UniProtKB">
        <authorList>
            <consortium name="EnsemblFungi"/>
        </authorList>
    </citation>
    <scope>IDENTIFICATION</scope>
    <source>
        <strain evidence="3">R3-111a-1</strain>
    </source>
</reference>
<dbReference type="OrthoDB" id="8954335at2759"/>
<proteinExistence type="predicted"/>
<name>J3P170_GAET3</name>
<dbReference type="VEuPathDB" id="FungiDB:GGTG_07267"/>
<keyword evidence="4" id="KW-1185">Reference proteome</keyword>
<evidence type="ECO:0000313" key="2">
    <source>
        <dbReference type="EMBL" id="EJT77355.1"/>
    </source>
</evidence>
<reference evidence="3" key="4">
    <citation type="journal article" date="2015" name="G3 (Bethesda)">
        <title>Genome sequences of three phytopathogenic species of the Magnaporthaceae family of fungi.</title>
        <authorList>
            <person name="Okagaki L.H."/>
            <person name="Nunes C.C."/>
            <person name="Sailsbery J."/>
            <person name="Clay B."/>
            <person name="Brown D."/>
            <person name="John T."/>
            <person name="Oh Y."/>
            <person name="Young N."/>
            <person name="Fitzgerald M."/>
            <person name="Haas B.J."/>
            <person name="Zeng Q."/>
            <person name="Young S."/>
            <person name="Adiconis X."/>
            <person name="Fan L."/>
            <person name="Levin J.Z."/>
            <person name="Mitchell T.K."/>
            <person name="Okubara P.A."/>
            <person name="Farman M.L."/>
            <person name="Kohn L.M."/>
            <person name="Birren B."/>
            <person name="Ma L.-J."/>
            <person name="Dean R.A."/>
        </authorList>
    </citation>
    <scope>NUCLEOTIDE SEQUENCE</scope>
    <source>
        <strain evidence="3">R3-111a-1</strain>
    </source>
</reference>
<dbReference type="EnsemblFungi" id="EJT77355">
    <property type="protein sequence ID" value="EJT77355"/>
    <property type="gene ID" value="GGTG_07267"/>
</dbReference>
<reference evidence="2" key="2">
    <citation type="submission" date="2010-07" db="EMBL/GenBank/DDBJ databases">
        <authorList>
            <consortium name="The Broad Institute Genome Sequencing Platform"/>
            <consortium name="Broad Institute Genome Sequencing Center for Infectious Disease"/>
            <person name="Ma L.-J."/>
            <person name="Dead R."/>
            <person name="Young S."/>
            <person name="Zeng Q."/>
            <person name="Koehrsen M."/>
            <person name="Alvarado L."/>
            <person name="Berlin A."/>
            <person name="Chapman S.B."/>
            <person name="Chen Z."/>
            <person name="Freedman E."/>
            <person name="Gellesch M."/>
            <person name="Goldberg J."/>
            <person name="Griggs A."/>
            <person name="Gujja S."/>
            <person name="Heilman E.R."/>
            <person name="Heiman D."/>
            <person name="Hepburn T."/>
            <person name="Howarth C."/>
            <person name="Jen D."/>
            <person name="Larson L."/>
            <person name="Mehta T."/>
            <person name="Neiman D."/>
            <person name="Pearson M."/>
            <person name="Roberts A."/>
            <person name="Saif S."/>
            <person name="Shea T."/>
            <person name="Shenoy N."/>
            <person name="Sisk P."/>
            <person name="Stolte C."/>
            <person name="Sykes S."/>
            <person name="Walk T."/>
            <person name="White J."/>
            <person name="Yandava C."/>
            <person name="Haas B."/>
            <person name="Nusbaum C."/>
            <person name="Birren B."/>
        </authorList>
    </citation>
    <scope>NUCLEOTIDE SEQUENCE</scope>
    <source>
        <strain evidence="2">R3-111a-1</strain>
    </source>
</reference>
<evidence type="ECO:0000313" key="4">
    <source>
        <dbReference type="Proteomes" id="UP000006039"/>
    </source>
</evidence>
<feature type="region of interest" description="Disordered" evidence="1">
    <location>
        <begin position="1"/>
        <end position="72"/>
    </location>
</feature>
<feature type="compositionally biased region" description="Low complexity" evidence="1">
    <location>
        <begin position="1"/>
        <end position="16"/>
    </location>
</feature>
<dbReference type="Gene3D" id="3.40.50.300">
    <property type="entry name" value="P-loop containing nucleotide triphosphate hydrolases"/>
    <property type="match status" value="1"/>
</dbReference>
<dbReference type="GeneID" id="20347725"/>
<dbReference type="InterPro" id="IPR027417">
    <property type="entry name" value="P-loop_NTPase"/>
</dbReference>
<dbReference type="Proteomes" id="UP000006039">
    <property type="component" value="Unassembled WGS sequence"/>
</dbReference>
<protein>
    <submittedName>
        <fullName evidence="2 3">Uncharacterized protein</fullName>
    </submittedName>
</protein>
<dbReference type="AlphaFoldDB" id="J3P170"/>
<reference evidence="4" key="1">
    <citation type="submission" date="2010-07" db="EMBL/GenBank/DDBJ databases">
        <title>The genome sequence of Gaeumannomyces graminis var. tritici strain R3-111a-1.</title>
        <authorList>
            <consortium name="The Broad Institute Genome Sequencing Platform"/>
            <person name="Ma L.-J."/>
            <person name="Dead R."/>
            <person name="Young S."/>
            <person name="Zeng Q."/>
            <person name="Koehrsen M."/>
            <person name="Alvarado L."/>
            <person name="Berlin A."/>
            <person name="Chapman S.B."/>
            <person name="Chen Z."/>
            <person name="Freedman E."/>
            <person name="Gellesch M."/>
            <person name="Goldberg J."/>
            <person name="Griggs A."/>
            <person name="Gujja S."/>
            <person name="Heilman E.R."/>
            <person name="Heiman D."/>
            <person name="Hepburn T."/>
            <person name="Howarth C."/>
            <person name="Jen D."/>
            <person name="Larson L."/>
            <person name="Mehta T."/>
            <person name="Neiman D."/>
            <person name="Pearson M."/>
            <person name="Roberts A."/>
            <person name="Saif S."/>
            <person name="Shea T."/>
            <person name="Shenoy N."/>
            <person name="Sisk P."/>
            <person name="Stolte C."/>
            <person name="Sykes S."/>
            <person name="Walk T."/>
            <person name="White J."/>
            <person name="Yandava C."/>
            <person name="Haas B."/>
            <person name="Nusbaum C."/>
            <person name="Birren B."/>
        </authorList>
    </citation>
    <scope>NUCLEOTIDE SEQUENCE [LARGE SCALE GENOMIC DNA]</scope>
    <source>
        <strain evidence="4">R3-111a-1</strain>
    </source>
</reference>
<reference evidence="2" key="3">
    <citation type="submission" date="2010-09" db="EMBL/GenBank/DDBJ databases">
        <title>Annotation of Gaeumannomyces graminis var. tritici R3-111a-1.</title>
        <authorList>
            <consortium name="The Broad Institute Genome Sequencing Platform"/>
            <person name="Ma L.-J."/>
            <person name="Dead R."/>
            <person name="Young S.K."/>
            <person name="Zeng Q."/>
            <person name="Gargeya S."/>
            <person name="Fitzgerald M."/>
            <person name="Haas B."/>
            <person name="Abouelleil A."/>
            <person name="Alvarado L."/>
            <person name="Arachchi H.M."/>
            <person name="Berlin A."/>
            <person name="Brown A."/>
            <person name="Chapman S.B."/>
            <person name="Chen Z."/>
            <person name="Dunbar C."/>
            <person name="Freedman E."/>
            <person name="Gearin G."/>
            <person name="Gellesch M."/>
            <person name="Goldberg J."/>
            <person name="Griggs A."/>
            <person name="Gujja S."/>
            <person name="Heiman D."/>
            <person name="Howarth C."/>
            <person name="Larson L."/>
            <person name="Lui A."/>
            <person name="MacDonald P.J.P."/>
            <person name="Mehta T."/>
            <person name="Montmayeur A."/>
            <person name="Murphy C."/>
            <person name="Neiman D."/>
            <person name="Pearson M."/>
            <person name="Priest M."/>
            <person name="Roberts A."/>
            <person name="Saif S."/>
            <person name="Shea T."/>
            <person name="Shenoy N."/>
            <person name="Sisk P."/>
            <person name="Stolte C."/>
            <person name="Sykes S."/>
            <person name="Yandava C."/>
            <person name="Wortman J."/>
            <person name="Nusbaum C."/>
            <person name="Birren B."/>
        </authorList>
    </citation>
    <scope>NUCLEOTIDE SEQUENCE</scope>
    <source>
        <strain evidence="2">R3-111a-1</strain>
    </source>
</reference>
<accession>J3P170</accession>
<gene>
    <name evidence="3" type="primary">20347725</name>
    <name evidence="2" type="ORF">GGTG_07267</name>
</gene>
<dbReference type="SUPFAM" id="SSF52540">
    <property type="entry name" value="P-loop containing nucleoside triphosphate hydrolases"/>
    <property type="match status" value="1"/>
</dbReference>
<evidence type="ECO:0000313" key="3">
    <source>
        <dbReference type="EnsemblFungi" id="EJT77355"/>
    </source>
</evidence>
<sequence length="652" mass="73543">MHPASAPSAVPSPNHSPHQRSTSVGHRVEAFLTTIPAEQIPMKKPADGQPSAMAPGDPSSAEAKLLPPPASGPSSMKFINPDDPICVLLVGPSQNGKTTLINRIIDLAANHVERGQEGNKTGKCTQTTAVYDLDVQLSQYAIFNKETGLEIPDITTDEMSLIRNWRKGSKDGELMLLNPHAHYVKLRLIDTPGLDDSEGKDYQNMESVLGALNSMSQAEEPWKRKINALVLVYNSKNTFSSSFQAAVKNYHQSMPNLFGTMAFVNTHFDVNHLRQERSKLVQLKQLLDKPEESARRAIAVGRADAFRKLVGLGLKPTYFYVDNRPPAGKLWSELLSRNTIIDLVTYLAASKSSPMPIRQMRVSKSPDMEAVDAKLQRFLATAIRNWSTEQSAMHERLSAAEFFENNMSQIRKHLENSIARCRTELALLDNDTRFDLQPYMTDDNPNIGFLFFGGAILQMRVQNSMEITQPDFPDEFFVETVDGPTGEWGDFEWKENPRTWIGKYQGFPGRAPRLLAKSWTYNRTKYKTRIKDLKTQMWEHEAFLEENEAKWRARRKQQIKEDDPIATDRQTEEGAKLDLLSSWIETAKHLQQLLDQKCPPIDSGFNEAARKRYQKTSSQIDISDLYECVKAADLSIDLLSPLKTVFLDDGSI</sequence>
<dbReference type="HOGENOM" id="CLU_489222_0_0_1"/>
<evidence type="ECO:0000256" key="1">
    <source>
        <dbReference type="SAM" id="MobiDB-lite"/>
    </source>
</evidence>
<dbReference type="RefSeq" id="XP_009223355.1">
    <property type="nucleotide sequence ID" value="XM_009225091.1"/>
</dbReference>
<organism evidence="2">
    <name type="scientific">Gaeumannomyces tritici (strain R3-111a-1)</name>
    <name type="common">Wheat and barley take-all root rot fungus</name>
    <name type="synonym">Gaeumannomyces graminis var. tritici</name>
    <dbReference type="NCBI Taxonomy" id="644352"/>
    <lineage>
        <taxon>Eukaryota</taxon>
        <taxon>Fungi</taxon>
        <taxon>Dikarya</taxon>
        <taxon>Ascomycota</taxon>
        <taxon>Pezizomycotina</taxon>
        <taxon>Sordariomycetes</taxon>
        <taxon>Sordariomycetidae</taxon>
        <taxon>Magnaporthales</taxon>
        <taxon>Magnaporthaceae</taxon>
        <taxon>Gaeumannomyces</taxon>
    </lineage>
</organism>
<dbReference type="EMBL" id="GL385397">
    <property type="protein sequence ID" value="EJT77355.1"/>
    <property type="molecule type" value="Genomic_DNA"/>
</dbReference>
<dbReference type="eggNOG" id="ENOG502SPAX">
    <property type="taxonomic scope" value="Eukaryota"/>
</dbReference>